<dbReference type="PANTHER" id="PTHR11558">
    <property type="entry name" value="SPERMIDINE/SPERMINE SYNTHASE"/>
    <property type="match status" value="1"/>
</dbReference>
<protein>
    <submittedName>
        <fullName evidence="2">S-adenosyl-L-methionine-dependent methyltransferase</fullName>
    </submittedName>
</protein>
<dbReference type="InterPro" id="IPR029063">
    <property type="entry name" value="SAM-dependent_MTases_sf"/>
</dbReference>
<organism evidence="2 3">
    <name type="scientific">Lophiostoma macrostomum CBS 122681</name>
    <dbReference type="NCBI Taxonomy" id="1314788"/>
    <lineage>
        <taxon>Eukaryota</taxon>
        <taxon>Fungi</taxon>
        <taxon>Dikarya</taxon>
        <taxon>Ascomycota</taxon>
        <taxon>Pezizomycotina</taxon>
        <taxon>Dothideomycetes</taxon>
        <taxon>Pleosporomycetidae</taxon>
        <taxon>Pleosporales</taxon>
        <taxon>Lophiostomataceae</taxon>
        <taxon>Lophiostoma</taxon>
    </lineage>
</organism>
<keyword evidence="2" id="KW-0808">Transferase</keyword>
<dbReference type="NCBIfam" id="NF037959">
    <property type="entry name" value="MFS_SpdSyn"/>
    <property type="match status" value="1"/>
</dbReference>
<dbReference type="Gene3D" id="3.40.50.150">
    <property type="entry name" value="Vaccinia Virus protein VP39"/>
    <property type="match status" value="1"/>
</dbReference>
<name>A0A6A6TKN3_9PLEO</name>
<evidence type="ECO:0000256" key="1">
    <source>
        <dbReference type="SAM" id="MobiDB-lite"/>
    </source>
</evidence>
<evidence type="ECO:0000313" key="3">
    <source>
        <dbReference type="Proteomes" id="UP000799324"/>
    </source>
</evidence>
<dbReference type="AlphaFoldDB" id="A0A6A6TKN3"/>
<gene>
    <name evidence="2" type="ORF">K491DRAFT_688049</name>
</gene>
<dbReference type="PANTHER" id="PTHR11558:SF11">
    <property type="entry name" value="SPERMIDINE SYNTHASE"/>
    <property type="match status" value="1"/>
</dbReference>
<keyword evidence="3" id="KW-1185">Reference proteome</keyword>
<sequence length="580" mass="63984">MSSRQKATPRKPKAAREAEQQARQLPASDLLKNVGRAALFLIIAGIASPVSQLNLSPVYGSIPASLHHQRAITITAALALIGKGSLKKYLPSQLADYAAVIAYWTPVVQFFLFHYSGRLGIEYGPLLIESLTYLPFLLLSCFAASDLLDTLDLSQYNVPPAVAEAINPIASYFTVSSVAKIAGSVLPSHVGTHIWFTRIGLQMLIGSASAALRPSRVILLALPAILHTLWANPHHPSDHALQKANATLWNAEDFKLLARQESITGYISVLENDREDAFRLLRCDHSLLGGEWLVTPSAFEKGQKQRETIFSVFVLLEAVRLVEDQEAEIDPIPDSQKSALVIGLGIGTAPNGLMAHHINTTIVELDPVVHHYASKYFNLSPNHTAVIDDAVQYVGEKSLTNPNSYNYIIHDVFTGGAEPVYLFTKEFFEGLHALLTDDGVVAINYAGDIGLGSTRLVLNTIHSVFPACRLFRDSPRAADWQPGDADFINMVVFCVKDDRGKGKLAVNFRQAGEDDYRGSLARRNYLMPREENEIQYDYAEGANTMSKGDVGELEKYHKEGAVSHWRIMRSVLPDVVWETW</sequence>
<dbReference type="GO" id="GO:0008168">
    <property type="term" value="F:methyltransferase activity"/>
    <property type="evidence" value="ECO:0007669"/>
    <property type="project" value="UniProtKB-KW"/>
</dbReference>
<dbReference type="Proteomes" id="UP000799324">
    <property type="component" value="Unassembled WGS sequence"/>
</dbReference>
<proteinExistence type="predicted"/>
<feature type="region of interest" description="Disordered" evidence="1">
    <location>
        <begin position="1"/>
        <end position="22"/>
    </location>
</feature>
<accession>A0A6A6TKN3</accession>
<dbReference type="OrthoDB" id="2016285at2759"/>
<dbReference type="FunFam" id="3.40.50.150:FF:000288">
    <property type="entry name" value="Spermine/spermidine synthase, putative"/>
    <property type="match status" value="1"/>
</dbReference>
<dbReference type="EMBL" id="MU004298">
    <property type="protein sequence ID" value="KAF2660599.1"/>
    <property type="molecule type" value="Genomic_DNA"/>
</dbReference>
<evidence type="ECO:0000313" key="2">
    <source>
        <dbReference type="EMBL" id="KAF2660599.1"/>
    </source>
</evidence>
<dbReference type="Pfam" id="PF01564">
    <property type="entry name" value="Spermine_synth"/>
    <property type="match status" value="1"/>
</dbReference>
<dbReference type="InterPro" id="IPR001045">
    <property type="entry name" value="Spermi_synthase"/>
</dbReference>
<dbReference type="GO" id="GO:0032259">
    <property type="term" value="P:methylation"/>
    <property type="evidence" value="ECO:0007669"/>
    <property type="project" value="UniProtKB-KW"/>
</dbReference>
<dbReference type="SUPFAM" id="SSF53335">
    <property type="entry name" value="S-adenosyl-L-methionine-dependent methyltransferases"/>
    <property type="match status" value="1"/>
</dbReference>
<reference evidence="2" key="1">
    <citation type="journal article" date="2020" name="Stud. Mycol.">
        <title>101 Dothideomycetes genomes: a test case for predicting lifestyles and emergence of pathogens.</title>
        <authorList>
            <person name="Haridas S."/>
            <person name="Albert R."/>
            <person name="Binder M."/>
            <person name="Bloem J."/>
            <person name="Labutti K."/>
            <person name="Salamov A."/>
            <person name="Andreopoulos B."/>
            <person name="Baker S."/>
            <person name="Barry K."/>
            <person name="Bills G."/>
            <person name="Bluhm B."/>
            <person name="Cannon C."/>
            <person name="Castanera R."/>
            <person name="Culley D."/>
            <person name="Daum C."/>
            <person name="Ezra D."/>
            <person name="Gonzalez J."/>
            <person name="Henrissat B."/>
            <person name="Kuo A."/>
            <person name="Liang C."/>
            <person name="Lipzen A."/>
            <person name="Lutzoni F."/>
            <person name="Magnuson J."/>
            <person name="Mondo S."/>
            <person name="Nolan M."/>
            <person name="Ohm R."/>
            <person name="Pangilinan J."/>
            <person name="Park H.-J."/>
            <person name="Ramirez L."/>
            <person name="Alfaro M."/>
            <person name="Sun H."/>
            <person name="Tritt A."/>
            <person name="Yoshinaga Y."/>
            <person name="Zwiers L.-H."/>
            <person name="Turgeon B."/>
            <person name="Goodwin S."/>
            <person name="Spatafora J."/>
            <person name="Crous P."/>
            <person name="Grigoriev I."/>
        </authorList>
    </citation>
    <scope>NUCLEOTIDE SEQUENCE</scope>
    <source>
        <strain evidence="2">CBS 122681</strain>
    </source>
</reference>
<keyword evidence="2" id="KW-0489">Methyltransferase</keyword>